<dbReference type="Pfam" id="PF10304">
    <property type="entry name" value="RTP1_C2"/>
    <property type="match status" value="1"/>
</dbReference>
<dbReference type="Proteomes" id="UP000694620">
    <property type="component" value="Chromosome 9"/>
</dbReference>
<evidence type="ECO:0000313" key="7">
    <source>
        <dbReference type="Proteomes" id="UP000694620"/>
    </source>
</evidence>
<accession>A0A8C4X7P0</accession>
<dbReference type="AlphaFoldDB" id="A0A8C4X7P0"/>
<proteinExistence type="inferred from homology"/>
<evidence type="ECO:0000313" key="6">
    <source>
        <dbReference type="Ensembl" id="ENSECRP00000010806.1"/>
    </source>
</evidence>
<dbReference type="PANTHER" id="PTHR20959:SF1">
    <property type="entry name" value="TRANSPORT AND GOLGI ORGANIZATION PROTEIN 6 HOMOLOG"/>
    <property type="match status" value="1"/>
</dbReference>
<dbReference type="SUPFAM" id="SSF48371">
    <property type="entry name" value="ARM repeat"/>
    <property type="match status" value="1"/>
</dbReference>
<feature type="domain" description="TANGO6 HEAT repeat" evidence="4">
    <location>
        <begin position="393"/>
        <end position="512"/>
    </location>
</feature>
<organism evidence="6 7">
    <name type="scientific">Erpetoichthys calabaricus</name>
    <name type="common">Rope fish</name>
    <name type="synonym">Calamoichthys calabaricus</name>
    <dbReference type="NCBI Taxonomy" id="27687"/>
    <lineage>
        <taxon>Eukaryota</taxon>
        <taxon>Metazoa</taxon>
        <taxon>Chordata</taxon>
        <taxon>Craniata</taxon>
        <taxon>Vertebrata</taxon>
        <taxon>Euteleostomi</taxon>
        <taxon>Actinopterygii</taxon>
        <taxon>Polypteriformes</taxon>
        <taxon>Polypteridae</taxon>
        <taxon>Erpetoichthys</taxon>
    </lineage>
</organism>
<reference evidence="6" key="3">
    <citation type="submission" date="2025-09" db="UniProtKB">
        <authorList>
            <consortium name="Ensembl"/>
        </authorList>
    </citation>
    <scope>IDENTIFICATION</scope>
</reference>
<keyword evidence="7" id="KW-1185">Reference proteome</keyword>
<dbReference type="GeneTree" id="ENSGT00390000010938"/>
<dbReference type="InterPro" id="IPR057407">
    <property type="entry name" value="HEAT_TANGO6"/>
</dbReference>
<evidence type="ECO:0000259" key="2">
    <source>
        <dbReference type="Pfam" id="PF10304"/>
    </source>
</evidence>
<feature type="domain" description="TANGO6 HEAT repeat" evidence="4">
    <location>
        <begin position="273"/>
        <end position="388"/>
    </location>
</feature>
<dbReference type="InterPro" id="IPR019451">
    <property type="entry name" value="Rtp1_C1"/>
</dbReference>
<feature type="domain" description="RNA polymerase II assembly factor Rtp1 C-terminal" evidence="3">
    <location>
        <begin position="747"/>
        <end position="860"/>
    </location>
</feature>
<name>A0A8C4X7P0_ERPCA</name>
<dbReference type="InterPro" id="IPR039600">
    <property type="entry name" value="TANGO6/Rtp1"/>
</dbReference>
<dbReference type="InterPro" id="IPR011989">
    <property type="entry name" value="ARM-like"/>
</dbReference>
<dbReference type="PANTHER" id="PTHR20959">
    <property type="entry name" value="TRANSPORT AND GOLGI ORGANIZATION PROTEIN 6 FAMILY MEMBER"/>
    <property type="match status" value="1"/>
</dbReference>
<protein>
    <submittedName>
        <fullName evidence="6">Transport and golgi organization 6 homolog</fullName>
    </submittedName>
</protein>
<evidence type="ECO:0000259" key="4">
    <source>
        <dbReference type="Pfam" id="PF23565"/>
    </source>
</evidence>
<dbReference type="Ensembl" id="ENSECRT00000010983.1">
    <property type="protein sequence ID" value="ENSECRP00000010806.1"/>
    <property type="gene ID" value="ENSECRG00000007177.1"/>
</dbReference>
<feature type="domain" description="RNA polymerase II assembly factor Rtp1 C-terminal" evidence="2">
    <location>
        <begin position="952"/>
        <end position="984"/>
    </location>
</feature>
<dbReference type="InterPro" id="IPR057347">
    <property type="entry name" value="TANGO6_N"/>
</dbReference>
<dbReference type="Gene3D" id="1.25.10.10">
    <property type="entry name" value="Leucine-rich Repeat Variant"/>
    <property type="match status" value="1"/>
</dbReference>
<evidence type="ECO:0000259" key="5">
    <source>
        <dbReference type="Pfam" id="PF25267"/>
    </source>
</evidence>
<dbReference type="Pfam" id="PF10363">
    <property type="entry name" value="RTP1_C1"/>
    <property type="match status" value="1"/>
</dbReference>
<dbReference type="InterPro" id="IPR016024">
    <property type="entry name" value="ARM-type_fold"/>
</dbReference>
<gene>
    <name evidence="6" type="primary">TANGO6</name>
</gene>
<feature type="domain" description="TANGO6 N-terminal" evidence="5">
    <location>
        <begin position="3"/>
        <end position="272"/>
    </location>
</feature>
<evidence type="ECO:0000259" key="3">
    <source>
        <dbReference type="Pfam" id="PF10363"/>
    </source>
</evidence>
<sequence>NLAQGREENALEKMLQFNLSILGETIQSNPMYTDLYNLRETIKGKTDWFVESDDATWMFVLENLLILTCLKECMMDLLNSFVPPEPNQRTSEAAPPLPPDVLSISQQKTVYAAIQFVISLGICPFLLPGVGVPLLCRSQFGAEVINATTHVTHSSGTHRLLITCRVLLDIADHPSLGSMVMTRNLGDILAALCQLGYCPNRKKEDEHSLNLEERSECQKVLQRLLSQVYQPLIVQELLILQGGGKQVCDSKQLRAPAPPWLRRLCGQLLSERLIQTNGVQAVVRGILEGAGAGAVGGKDAEAAAADWRKCDSVARILAACPQQSLSVDDYYKHVCPQVLDMLHIRDKLTALQFQRVATATIVTMTKEQPELAERYLLKPMVMPLLRCQISGAAALLDSLDRVIQIIFLLYFSEISTKILFLNRSTCEEIMTWYFQKTKRPKVLSVLKQLSGLNVKTDSLLPGYMFVPGSDSGAVCTVKEPICDEDDDLYEKVSSEQWRIECFVDLLAVQQDSDLAGDFFIEILKRLTTLIVDNTEEPTDISSLNLLELEQYQNQQVRKQEEKLITLQLLAVMCEKLSHFVFQNPLQVIEFVGAMLQRACTSLKYGLDNVVQSQTISMGMGLLSAMLAGAAELKSEDYTALKHILPLLQDISDHHHEVIIQELASDLRITIATHGAFTPETVTHAAHRTINQKGQEQLKEQTVIKESSFPDKQSKIKQDIPINLVGTNCNNDQSKDHGNCEDEKLVSECILEAVHPDIPTRATALRQLTQMIKSKNAEAVNCEEKILLVFLENLEHEDSFVYLSAIQGLAVLADMFPKIILQKLLDEYQKCTQDSRKACPLETKLKIAEVLMRSTRALGELTPYYGGALIHAFLRGTRDEDSTVRASSLSNIGELCQRLGFTLGSLVHELNSCVTAIIKTDKEAEVRRAAVHVIGLLLRGLSEKTTQILHEVLRDFYHLLKYVVHHDPDDVTVLHGQLALEELDEIMRHYLFPEQKLEKKIVVLP</sequence>
<dbReference type="FunFam" id="1.25.10.10:FF:000429">
    <property type="entry name" value="Transport and golgi organization 6 homolog"/>
    <property type="match status" value="1"/>
</dbReference>
<evidence type="ECO:0000256" key="1">
    <source>
        <dbReference type="ARBA" id="ARBA00005724"/>
    </source>
</evidence>
<reference evidence="6" key="1">
    <citation type="submission" date="2021-06" db="EMBL/GenBank/DDBJ databases">
        <authorList>
            <consortium name="Wellcome Sanger Institute Data Sharing"/>
        </authorList>
    </citation>
    <scope>NUCLEOTIDE SEQUENCE [LARGE SCALE GENOMIC DNA]</scope>
</reference>
<dbReference type="Pfam" id="PF23565">
    <property type="entry name" value="ARM_TANGO6"/>
    <property type="match status" value="2"/>
</dbReference>
<dbReference type="InterPro" id="IPR019414">
    <property type="entry name" value="Rtp1_C2"/>
</dbReference>
<reference evidence="6" key="2">
    <citation type="submission" date="2025-08" db="UniProtKB">
        <authorList>
            <consortium name="Ensembl"/>
        </authorList>
    </citation>
    <scope>IDENTIFICATION</scope>
</reference>
<dbReference type="GO" id="GO:0009306">
    <property type="term" value="P:protein secretion"/>
    <property type="evidence" value="ECO:0007669"/>
    <property type="project" value="TreeGrafter"/>
</dbReference>
<dbReference type="Pfam" id="PF25267">
    <property type="entry name" value="TANGO6_N"/>
    <property type="match status" value="1"/>
</dbReference>
<comment type="similarity">
    <text evidence="1">Belongs to the Tango6 family.</text>
</comment>